<evidence type="ECO:0000313" key="2">
    <source>
        <dbReference type="EMBL" id="EOR70175.1"/>
    </source>
</evidence>
<gene>
    <name evidence="2" type="ORF">TM51_13955</name>
</gene>
<dbReference type="EMBL" id="AOSG01000083">
    <property type="protein sequence ID" value="EOR70175.1"/>
    <property type="molecule type" value="Genomic_DNA"/>
</dbReference>
<dbReference type="Proteomes" id="UP000014184">
    <property type="component" value="Unassembled WGS sequence"/>
</dbReference>
<organism evidence="2 3">
    <name type="scientific">Thermobifida fusca TM51</name>
    <dbReference type="NCBI Taxonomy" id="1169414"/>
    <lineage>
        <taxon>Bacteria</taxon>
        <taxon>Bacillati</taxon>
        <taxon>Actinomycetota</taxon>
        <taxon>Actinomycetes</taxon>
        <taxon>Streptosporangiales</taxon>
        <taxon>Nocardiopsidaceae</taxon>
        <taxon>Thermobifida</taxon>
    </lineage>
</organism>
<keyword evidence="3" id="KW-1185">Reference proteome</keyword>
<evidence type="ECO:0000256" key="1">
    <source>
        <dbReference type="SAM" id="MobiDB-lite"/>
    </source>
</evidence>
<reference evidence="2 3" key="1">
    <citation type="journal article" date="2013" name="Genome Announc.">
        <title>Draft Genome Sequence of the Lignocellulose Decomposer Thermobifida fusca Strain TM51.</title>
        <authorList>
            <person name="Toth A."/>
            <person name="Barna T."/>
            <person name="Nagy I."/>
            <person name="Horvath B."/>
            <person name="Nagy I."/>
            <person name="Tancsics A."/>
            <person name="Kriszt B."/>
            <person name="Baka E."/>
            <person name="Fekete C."/>
            <person name="Kukolya J."/>
        </authorList>
    </citation>
    <scope>NUCLEOTIDE SEQUENCE [LARGE SCALE GENOMIC DNA]</scope>
    <source>
        <strain evidence="2 3">TM51</strain>
    </source>
</reference>
<dbReference type="AlphaFoldDB" id="A0A9P2T7X8"/>
<accession>A0A9P2T7X8</accession>
<feature type="region of interest" description="Disordered" evidence="1">
    <location>
        <begin position="55"/>
        <end position="145"/>
    </location>
</feature>
<sequence>MWGGGSCAGCGMRHWDAAATLRGGGAGAGRGKTAPVTCRSGVGVCADSALCHGTRPSLAHPEHTSRPLPAGGDGPARRKAAAVRGTAVPGPCRRALSRPRWGRAAQARKRPALQPGAVPERAAGTAVRKPGERGPWTLSSDAAPG</sequence>
<name>A0A9P2T7X8_THEFU</name>
<feature type="compositionally biased region" description="Basic residues" evidence="1">
    <location>
        <begin position="95"/>
        <end position="111"/>
    </location>
</feature>
<comment type="caution">
    <text evidence="2">The sequence shown here is derived from an EMBL/GenBank/DDBJ whole genome shotgun (WGS) entry which is preliminary data.</text>
</comment>
<evidence type="ECO:0000313" key="3">
    <source>
        <dbReference type="Proteomes" id="UP000014184"/>
    </source>
</evidence>
<proteinExistence type="predicted"/>
<protein>
    <submittedName>
        <fullName evidence="2">Uncharacterized protein</fullName>
    </submittedName>
</protein>